<dbReference type="AlphaFoldDB" id="A0A2W7NLZ3"/>
<keyword evidence="1" id="KW-1133">Transmembrane helix</keyword>
<feature type="transmembrane region" description="Helical" evidence="1">
    <location>
        <begin position="138"/>
        <end position="155"/>
    </location>
</feature>
<feature type="transmembrane region" description="Helical" evidence="1">
    <location>
        <begin position="41"/>
        <end position="70"/>
    </location>
</feature>
<dbReference type="PANTHER" id="PTHR39084:SF1">
    <property type="entry name" value="DUF4010 DOMAIN-CONTAINING PROTEIN"/>
    <property type="match status" value="1"/>
</dbReference>
<feature type="domain" description="DUF4010" evidence="3">
    <location>
        <begin position="177"/>
        <end position="384"/>
    </location>
</feature>
<feature type="transmembrane region" description="Helical" evidence="1">
    <location>
        <begin position="258"/>
        <end position="281"/>
    </location>
</feature>
<feature type="transmembrane region" description="Helical" evidence="1">
    <location>
        <begin position="91"/>
        <end position="118"/>
    </location>
</feature>
<evidence type="ECO:0000313" key="4">
    <source>
        <dbReference type="EMBL" id="PZX20880.1"/>
    </source>
</evidence>
<sequence>MDPLIISASVALGIGLAIGLERERSQAADGGSEAPAGLRTFALASLAGMASAVLSAALVLPVMLLGAALLTAVSYHRSAGHDSGLTTEFALLLTLLLGALAASHPALAAALATVVVLLLHGKSFLHHLARREVTREEMSQALILATAALIVWPLLPDRYLGPLDAWNPHAIWLVVLLVLLAGAVGHICARVFGDRLGLPISGLFGGFVSSTATIAAMAVLSRQSEARVHGPVAAALLSSVATYVQMLVLLGATSLSALAALALPLAAGLAVIAAFGGIWLCRSWHEARGGTAGVPGGGIFDWRGAAVFALLFAVLQLVGAATQAWAGNEGLLALSVGAGFADAHAAATSIGAMVGAGKLEPPDAVWPVLGALTANTVSKIVASTAGGARFAVPVALGLVLSTGATWAAAWLLRLGS</sequence>
<protein>
    <submittedName>
        <fullName evidence="4">Uncharacterized membrane protein (DUF4010 family)</fullName>
    </submittedName>
</protein>
<evidence type="ECO:0000256" key="1">
    <source>
        <dbReference type="SAM" id="Phobius"/>
    </source>
</evidence>
<feature type="transmembrane region" description="Helical" evidence="1">
    <location>
        <begin position="232"/>
        <end position="252"/>
    </location>
</feature>
<accession>A0A2W7NLZ3</accession>
<feature type="transmembrane region" description="Helical" evidence="1">
    <location>
        <begin position="390"/>
        <end position="412"/>
    </location>
</feature>
<reference evidence="4" key="1">
    <citation type="submission" date="2018-06" db="EMBL/GenBank/DDBJ databases">
        <title>Genomic Encyclopedia of Type Strains, Phase IV (KMG-V): Genome sequencing to study the core and pangenomes of soil and plant-associated prokaryotes.</title>
        <authorList>
            <person name="Whitman W."/>
        </authorList>
    </citation>
    <scope>NUCLEOTIDE SEQUENCE [LARGE SCALE GENOMIC DNA]</scope>
    <source>
        <strain evidence="4">MLR2-44</strain>
    </source>
</reference>
<feature type="transmembrane region" description="Helical" evidence="1">
    <location>
        <begin position="170"/>
        <end position="192"/>
    </location>
</feature>
<dbReference type="EMBL" id="QKZN01000026">
    <property type="protein sequence ID" value="PZX20880.1"/>
    <property type="molecule type" value="Genomic_DNA"/>
</dbReference>
<dbReference type="Pfam" id="PF13194">
    <property type="entry name" value="DUF4010"/>
    <property type="match status" value="1"/>
</dbReference>
<feature type="domain" description="MgtC/SapB/SrpB/YhiD N-terminal" evidence="2">
    <location>
        <begin position="10"/>
        <end position="121"/>
    </location>
</feature>
<keyword evidence="1" id="KW-0472">Membrane</keyword>
<name>A0A2W7NLZ3_9BURK</name>
<comment type="caution">
    <text evidence="4">The sequence shown here is derived from an EMBL/GenBank/DDBJ whole genome shotgun (WGS) entry which is preliminary data.</text>
</comment>
<dbReference type="Proteomes" id="UP000249638">
    <property type="component" value="Unassembled WGS sequence"/>
</dbReference>
<evidence type="ECO:0000313" key="5">
    <source>
        <dbReference type="Proteomes" id="UP000249638"/>
    </source>
</evidence>
<evidence type="ECO:0000259" key="3">
    <source>
        <dbReference type="Pfam" id="PF13194"/>
    </source>
</evidence>
<feature type="transmembrane region" description="Helical" evidence="1">
    <location>
        <begin position="198"/>
        <end position="220"/>
    </location>
</feature>
<evidence type="ECO:0000259" key="2">
    <source>
        <dbReference type="Pfam" id="PF02308"/>
    </source>
</evidence>
<gene>
    <name evidence="4" type="ORF">C7416_12613</name>
</gene>
<keyword evidence="5" id="KW-1185">Reference proteome</keyword>
<organism evidence="4 5">
    <name type="scientific">Cupriavidus phytorum</name>
    <dbReference type="NCBI Taxonomy" id="3024399"/>
    <lineage>
        <taxon>Bacteria</taxon>
        <taxon>Pseudomonadati</taxon>
        <taxon>Pseudomonadota</taxon>
        <taxon>Betaproteobacteria</taxon>
        <taxon>Burkholderiales</taxon>
        <taxon>Burkholderiaceae</taxon>
        <taxon>Cupriavidus</taxon>
    </lineage>
</organism>
<dbReference type="InterPro" id="IPR049177">
    <property type="entry name" value="MgtC_SapB_SrpB_YhiD_N"/>
</dbReference>
<proteinExistence type="predicted"/>
<dbReference type="PANTHER" id="PTHR39084">
    <property type="entry name" value="MEMBRANE PROTEIN-RELATED"/>
    <property type="match status" value="1"/>
</dbReference>
<dbReference type="InterPro" id="IPR025105">
    <property type="entry name" value="DUF4010"/>
</dbReference>
<dbReference type="Pfam" id="PF02308">
    <property type="entry name" value="MgtC"/>
    <property type="match status" value="1"/>
</dbReference>
<feature type="transmembrane region" description="Helical" evidence="1">
    <location>
        <begin position="302"/>
        <end position="326"/>
    </location>
</feature>
<keyword evidence="1" id="KW-0812">Transmembrane</keyword>